<dbReference type="STRING" id="1194695.A0A5A7U6R8"/>
<feature type="domain" description="Amidase" evidence="1">
    <location>
        <begin position="66"/>
        <end position="458"/>
    </location>
</feature>
<dbReference type="EMBL" id="SSTE01011666">
    <property type="protein sequence ID" value="KAA0050880.1"/>
    <property type="molecule type" value="Genomic_DNA"/>
</dbReference>
<dbReference type="Gene3D" id="3.90.1300.10">
    <property type="entry name" value="Amidase signature (AS) domain"/>
    <property type="match status" value="1"/>
</dbReference>
<sequence>MNKREGSCETYLPLCNFPAIIKEVVADSVPIRFKEGEEQKTSGFAMAVQYGAFMEKFLLQPSSPSDQLPLTGLTFAVKDIFDMDGHVTGFGNPEWLRTHPPANHTAPTVSTILRGGATCIGRTIMDEMAYSINGENFHYGTPQNPCASDRVPGGSSSGSAVAVGANLVDFSLGTFVGTDTGGSVRVPASYCGILGFRPSHGAVSTSGVVPMAQSFDTVGWFARDPVVFKKVGLLLLQQPEVEHQKPTQVLIAEDCFKLSSIPSERLTQAFVNSVKKLFGGHLIKQVNLGNYVEEKVPSLKQFMIEGNAGNEHSIPSLAALARSLQLLQRYEFKINHEEWVRTYNPHLGPGISERVSEAMRATDENIDLCHSIKIELRRALAALLEDFGVLAIPTVPGPPPKLNTDVSELHDFRAKAFSLLSIAGVSGFCQVSIPLRLYNGLPVSISLVANHGSDGFLLNVVHSLYNTLEEEVKASF</sequence>
<dbReference type="InterPro" id="IPR023631">
    <property type="entry name" value="Amidase_dom"/>
</dbReference>
<dbReference type="SUPFAM" id="SSF75304">
    <property type="entry name" value="Amidase signature (AS) enzymes"/>
    <property type="match status" value="1"/>
</dbReference>
<gene>
    <name evidence="2" type="ORF">E6C27_scaffold761G00050</name>
</gene>
<evidence type="ECO:0000313" key="3">
    <source>
        <dbReference type="Proteomes" id="UP000321393"/>
    </source>
</evidence>
<accession>A0A5A7U6R8</accession>
<dbReference type="PANTHER" id="PTHR46310:SF7">
    <property type="entry name" value="AMIDASE 1"/>
    <property type="match status" value="1"/>
</dbReference>
<protein>
    <submittedName>
        <fullName evidence="2">Amidase 1-like isoform X2</fullName>
    </submittedName>
</protein>
<comment type="caution">
    <text evidence="2">The sequence shown here is derived from an EMBL/GenBank/DDBJ whole genome shotgun (WGS) entry which is preliminary data.</text>
</comment>
<reference evidence="2 3" key="1">
    <citation type="submission" date="2019-08" db="EMBL/GenBank/DDBJ databases">
        <title>Draft genome sequences of two oriental melons (Cucumis melo L. var makuwa).</title>
        <authorList>
            <person name="Kwon S.-Y."/>
        </authorList>
    </citation>
    <scope>NUCLEOTIDE SEQUENCE [LARGE SCALE GENOMIC DNA]</scope>
    <source>
        <strain evidence="3">cv. SW 3</strain>
        <tissue evidence="2">Leaf</tissue>
    </source>
</reference>
<dbReference type="PANTHER" id="PTHR46310">
    <property type="entry name" value="AMIDASE 1"/>
    <property type="match status" value="1"/>
</dbReference>
<evidence type="ECO:0000259" key="1">
    <source>
        <dbReference type="Pfam" id="PF01425"/>
    </source>
</evidence>
<proteinExistence type="predicted"/>
<dbReference type="InterPro" id="IPR036928">
    <property type="entry name" value="AS_sf"/>
</dbReference>
<dbReference type="Pfam" id="PF01425">
    <property type="entry name" value="Amidase"/>
    <property type="match status" value="1"/>
</dbReference>
<organism evidence="2 3">
    <name type="scientific">Cucumis melo var. makuwa</name>
    <name type="common">Oriental melon</name>
    <dbReference type="NCBI Taxonomy" id="1194695"/>
    <lineage>
        <taxon>Eukaryota</taxon>
        <taxon>Viridiplantae</taxon>
        <taxon>Streptophyta</taxon>
        <taxon>Embryophyta</taxon>
        <taxon>Tracheophyta</taxon>
        <taxon>Spermatophyta</taxon>
        <taxon>Magnoliopsida</taxon>
        <taxon>eudicotyledons</taxon>
        <taxon>Gunneridae</taxon>
        <taxon>Pentapetalae</taxon>
        <taxon>rosids</taxon>
        <taxon>fabids</taxon>
        <taxon>Cucurbitales</taxon>
        <taxon>Cucurbitaceae</taxon>
        <taxon>Benincaseae</taxon>
        <taxon>Cucumis</taxon>
    </lineage>
</organism>
<evidence type="ECO:0000313" key="2">
    <source>
        <dbReference type="EMBL" id="KAA0050880.1"/>
    </source>
</evidence>
<dbReference type="Proteomes" id="UP000321393">
    <property type="component" value="Unassembled WGS sequence"/>
</dbReference>
<dbReference type="OrthoDB" id="245563at2759"/>
<dbReference type="AlphaFoldDB" id="A0A5A7U6R8"/>
<dbReference type="FunFam" id="3.90.1300.10:FF:000004">
    <property type="entry name" value="Outer envelope protein 64, mitochondrial"/>
    <property type="match status" value="1"/>
</dbReference>
<name>A0A5A7U6R8_CUCMM</name>